<reference evidence="1" key="1">
    <citation type="submission" date="2022-10" db="EMBL/GenBank/DDBJ databases">
        <title>The WGS of Solirubrobacter phytolaccae KCTC 29190.</title>
        <authorList>
            <person name="Jiang Z."/>
        </authorList>
    </citation>
    <scope>NUCLEOTIDE SEQUENCE</scope>
    <source>
        <strain evidence="1">KCTC 29190</strain>
    </source>
</reference>
<gene>
    <name evidence="1" type="ORF">OJ997_03260</name>
</gene>
<sequence length="296" mass="30796">MRKHALILVTLALAGCGGSSSSEDELPPEPTTDAALEIGSLAADPGNGELLIGSTDGSFRIPKGSKTPAEFKPSMSAPGKGEGPLIDLVMRYTGPGSLLASGHSKGGTLPLNVGLVSSPDDGKTWKVVSGIGEIDYHDLEIIDAQRVVALRTDDPNSVQVSSDGGKTFESRAAPAAAATIDVTINPDDPKQWAVGTEQGTWLSTNEGRSWRQRDTTPKARVSWGASDQLYSAGLDGKIRRSADQGKTWNEVGGSAGGGPKDFLATADGTLYAYMTGGKVRTSPDGGKTWEDLASLR</sequence>
<protein>
    <recommendedName>
        <fullName evidence="3">Exo-alpha-sialidase</fullName>
    </recommendedName>
</protein>
<dbReference type="Proteomes" id="UP001147653">
    <property type="component" value="Unassembled WGS sequence"/>
</dbReference>
<evidence type="ECO:0000313" key="2">
    <source>
        <dbReference type="Proteomes" id="UP001147653"/>
    </source>
</evidence>
<evidence type="ECO:0000313" key="1">
    <source>
        <dbReference type="EMBL" id="MDA0179304.1"/>
    </source>
</evidence>
<dbReference type="AlphaFoldDB" id="A0A9X3N6Q5"/>
<organism evidence="1 2">
    <name type="scientific">Solirubrobacter phytolaccae</name>
    <dbReference type="NCBI Taxonomy" id="1404360"/>
    <lineage>
        <taxon>Bacteria</taxon>
        <taxon>Bacillati</taxon>
        <taxon>Actinomycetota</taxon>
        <taxon>Thermoleophilia</taxon>
        <taxon>Solirubrobacterales</taxon>
        <taxon>Solirubrobacteraceae</taxon>
        <taxon>Solirubrobacter</taxon>
    </lineage>
</organism>
<dbReference type="InterPro" id="IPR015943">
    <property type="entry name" value="WD40/YVTN_repeat-like_dom_sf"/>
</dbReference>
<dbReference type="CDD" id="cd15482">
    <property type="entry name" value="Sialidase_non-viral"/>
    <property type="match status" value="1"/>
</dbReference>
<dbReference type="SUPFAM" id="SSF110296">
    <property type="entry name" value="Oligoxyloglucan reducing end-specific cellobiohydrolase"/>
    <property type="match status" value="1"/>
</dbReference>
<name>A0A9X3N6Q5_9ACTN</name>
<evidence type="ECO:0008006" key="3">
    <source>
        <dbReference type="Google" id="ProtNLM"/>
    </source>
</evidence>
<dbReference type="Gene3D" id="2.130.10.10">
    <property type="entry name" value="YVTN repeat-like/Quinoprotein amine dehydrogenase"/>
    <property type="match status" value="2"/>
</dbReference>
<dbReference type="PROSITE" id="PS51257">
    <property type="entry name" value="PROKAR_LIPOPROTEIN"/>
    <property type="match status" value="1"/>
</dbReference>
<comment type="caution">
    <text evidence="1">The sequence shown here is derived from an EMBL/GenBank/DDBJ whole genome shotgun (WGS) entry which is preliminary data.</text>
</comment>
<keyword evidence="2" id="KW-1185">Reference proteome</keyword>
<accession>A0A9X3N6Q5</accession>
<dbReference type="EMBL" id="JAPDDP010000004">
    <property type="protein sequence ID" value="MDA0179304.1"/>
    <property type="molecule type" value="Genomic_DNA"/>
</dbReference>
<dbReference type="RefSeq" id="WP_270023574.1">
    <property type="nucleotide sequence ID" value="NZ_JAPDDP010000004.1"/>
</dbReference>
<proteinExistence type="predicted"/>